<evidence type="ECO:0000256" key="1">
    <source>
        <dbReference type="ARBA" id="ARBA00022741"/>
    </source>
</evidence>
<accession>A0A2J7ZUF3</accession>
<name>A0A2J7ZUF3_9CHLO</name>
<dbReference type="EMBL" id="PGGS01000453">
    <property type="protein sequence ID" value="PNH03860.1"/>
    <property type="molecule type" value="Genomic_DNA"/>
</dbReference>
<evidence type="ECO:0000259" key="3">
    <source>
        <dbReference type="PROSITE" id="PS51206"/>
    </source>
</evidence>
<keyword evidence="2" id="KW-0067">ATP-binding</keyword>
<reference evidence="4 5" key="1">
    <citation type="journal article" date="2017" name="Mol. Biol. Evol.">
        <title>The 4-celled Tetrabaena socialis nuclear genome reveals the essential components for genetic control of cell number at the origin of multicellularity in the volvocine lineage.</title>
        <authorList>
            <person name="Featherston J."/>
            <person name="Arakaki Y."/>
            <person name="Hanschen E.R."/>
            <person name="Ferris P.J."/>
            <person name="Michod R.E."/>
            <person name="Olson B.J.S.C."/>
            <person name="Nozaki H."/>
            <person name="Durand P.M."/>
        </authorList>
    </citation>
    <scope>NUCLEOTIDE SEQUENCE [LARGE SCALE GENOMIC DNA]</scope>
    <source>
        <strain evidence="4 5">NIES-571</strain>
    </source>
</reference>
<organism evidence="4 5">
    <name type="scientific">Tetrabaena socialis</name>
    <dbReference type="NCBI Taxonomy" id="47790"/>
    <lineage>
        <taxon>Eukaryota</taxon>
        <taxon>Viridiplantae</taxon>
        <taxon>Chlorophyta</taxon>
        <taxon>core chlorophytes</taxon>
        <taxon>Chlorophyceae</taxon>
        <taxon>CS clade</taxon>
        <taxon>Chlamydomonadales</taxon>
        <taxon>Tetrabaenaceae</taxon>
        <taxon>Tetrabaena</taxon>
    </lineage>
</organism>
<dbReference type="GO" id="GO:0005524">
    <property type="term" value="F:ATP binding"/>
    <property type="evidence" value="ECO:0007669"/>
    <property type="project" value="UniProtKB-KW"/>
</dbReference>
<dbReference type="Pfam" id="PF08707">
    <property type="entry name" value="PriCT_2"/>
    <property type="match status" value="1"/>
</dbReference>
<dbReference type="InterPro" id="IPR027417">
    <property type="entry name" value="P-loop_NTPase"/>
</dbReference>
<dbReference type="Gene3D" id="3.40.50.300">
    <property type="entry name" value="P-loop containing nucleotide triphosphate hydrolases"/>
    <property type="match status" value="1"/>
</dbReference>
<feature type="domain" description="SF3 helicase" evidence="3">
    <location>
        <begin position="586"/>
        <end position="744"/>
    </location>
</feature>
<dbReference type="Proteomes" id="UP000236333">
    <property type="component" value="Unassembled WGS sequence"/>
</dbReference>
<proteinExistence type="predicted"/>
<dbReference type="Pfam" id="PF19263">
    <property type="entry name" value="DUF5906"/>
    <property type="match status" value="1"/>
</dbReference>
<keyword evidence="5" id="KW-1185">Reference proteome</keyword>
<dbReference type="AlphaFoldDB" id="A0A2J7ZUF3"/>
<dbReference type="PROSITE" id="PS51206">
    <property type="entry name" value="SF3_HELICASE_1"/>
    <property type="match status" value="1"/>
</dbReference>
<gene>
    <name evidence="4" type="ORF">TSOC_010043</name>
</gene>
<sequence length="903" mass="100968">MRHEFLSSRVETHLYLDYDEVLESPLTPEILTDRKDKVIARLNALLGPFSEDKTIGYSIASRHGFSPRHGKFKVSFRPFVRGLSIPYTEIPLLLRSMHQDNFWDMSVYKEGEQLLAAINGVKDRDDPRVLTKEHFDDPDAWYVAQILDDNALPFHMPLDSSTTSSTSSTSSTLRESNVDAALVRDVLACLRSERFRDYASWRTVGFALKSLGDDVYLREFQDFSRIPEYDTPAAQQACRELFERASTNGVTFGTLRHWAKEDDAEGYQRAILYTKLTLQPALIASVLRHNVMKAVFDVQVLLDDATEGHMTMALDTLHVRGVFHGETFEKYLNNSEATAIPVVGVEIASVHKDLPTDLQWRIMRPTGTRAVFSTENNGAMIEVLNVNSPGKETANVKFDLKTAAIKKGQLSLLNDAYKKAIQNSVVNDMNMGWAINIGIGTVNIYNGQPEEKESAFDILRPIFLNRAQEQRLRKLDGIIYRPVPGCPCAYVSLSTYADFINDSLSGHAVYVSNPKRFEEAMKYLTNYRDDKLPLLTREFIEYDLLSGDSSGGLSGKVARHHIDARYSSSEETPLLDIILDAQFGKEVAKVLCALFGRAMFRVRELDNWEVMPYIVGVGGTGKSLLLNVLQHMFAPEAVGSLVAKREVIFGMANLIDKEVVIGRDMPAKLSESLPQEIMQCMTTGEQMEIPRKTTTALHVPWSAPVVMASNHMPDYLNTGNNVGRRLVTLCFNNVVATPQEDLQSAILAGELPAIIARCLASYANLRARVKAAGSFWKAMPPEVLEWRGKLSAATNKLYEFLAMEDDERTSPSTFKTYSISNVPGHVTWVSDLKHAFEDCMASKLDIDAATLVTFGYQASGGRENVCKSCKGIAKARGGRCCDAYDVKNRVKKEVIFDMRIVTM</sequence>
<dbReference type="InterPro" id="IPR014819">
    <property type="entry name" value="PriCT_2"/>
</dbReference>
<comment type="caution">
    <text evidence="4">The sequence shown here is derived from an EMBL/GenBank/DDBJ whole genome shotgun (WGS) entry which is preliminary data.</text>
</comment>
<dbReference type="InterPro" id="IPR014015">
    <property type="entry name" value="Helicase_SF3_DNA-vir"/>
</dbReference>
<dbReference type="SUPFAM" id="SSF52540">
    <property type="entry name" value="P-loop containing nucleoside triphosphate hydrolases"/>
    <property type="match status" value="1"/>
</dbReference>
<dbReference type="OrthoDB" id="2131500at2759"/>
<evidence type="ECO:0000313" key="4">
    <source>
        <dbReference type="EMBL" id="PNH03860.1"/>
    </source>
</evidence>
<protein>
    <recommendedName>
        <fullName evidence="3">SF3 helicase domain-containing protein</fullName>
    </recommendedName>
</protein>
<keyword evidence="1" id="KW-0547">Nucleotide-binding</keyword>
<evidence type="ECO:0000256" key="2">
    <source>
        <dbReference type="ARBA" id="ARBA00022840"/>
    </source>
</evidence>
<dbReference type="InterPro" id="IPR045455">
    <property type="entry name" value="NrS-1_pol-like_helicase"/>
</dbReference>
<evidence type="ECO:0000313" key="5">
    <source>
        <dbReference type="Proteomes" id="UP000236333"/>
    </source>
</evidence>
<dbReference type="GO" id="GO:0016817">
    <property type="term" value="F:hydrolase activity, acting on acid anhydrides"/>
    <property type="evidence" value="ECO:0007669"/>
    <property type="project" value="InterPro"/>
</dbReference>